<dbReference type="InterPro" id="IPR000639">
    <property type="entry name" value="Epox_hydrolase-like"/>
</dbReference>
<dbReference type="PRINTS" id="PR00412">
    <property type="entry name" value="EPOXHYDRLASE"/>
</dbReference>
<dbReference type="Gene3D" id="3.40.50.1820">
    <property type="entry name" value="alpha/beta hydrolase"/>
    <property type="match status" value="1"/>
</dbReference>
<feature type="signal peptide" evidence="4">
    <location>
        <begin position="1"/>
        <end position="25"/>
    </location>
</feature>
<accession>A0ABQ8GXY5</accession>
<protein>
    <submittedName>
        <fullName evidence="6">Alpha/Beta hydrolase protein</fullName>
    </submittedName>
</protein>
<comment type="caution">
    <text evidence="6">The sequence shown here is derived from an EMBL/GenBank/DDBJ whole genome shotgun (WGS) entry which is preliminary data.</text>
</comment>
<evidence type="ECO:0000256" key="1">
    <source>
        <dbReference type="ARBA" id="ARBA00010088"/>
    </source>
</evidence>
<dbReference type="Pfam" id="PF06441">
    <property type="entry name" value="EHN"/>
    <property type="match status" value="1"/>
</dbReference>
<keyword evidence="3 6" id="KW-0378">Hydrolase</keyword>
<dbReference type="Proteomes" id="UP000774617">
    <property type="component" value="Unassembled WGS sequence"/>
</dbReference>
<gene>
    <name evidence="6" type="ORF">B0J12DRAFT_561414</name>
</gene>
<dbReference type="GO" id="GO:0016787">
    <property type="term" value="F:hydrolase activity"/>
    <property type="evidence" value="ECO:0007669"/>
    <property type="project" value="UniProtKB-KW"/>
</dbReference>
<keyword evidence="7" id="KW-1185">Reference proteome</keyword>
<evidence type="ECO:0000256" key="2">
    <source>
        <dbReference type="ARBA" id="ARBA00022797"/>
    </source>
</evidence>
<dbReference type="EMBL" id="JAGTJR010000001">
    <property type="protein sequence ID" value="KAH7065050.1"/>
    <property type="molecule type" value="Genomic_DNA"/>
</dbReference>
<organism evidence="6 7">
    <name type="scientific">Macrophomina phaseolina</name>
    <dbReference type="NCBI Taxonomy" id="35725"/>
    <lineage>
        <taxon>Eukaryota</taxon>
        <taxon>Fungi</taxon>
        <taxon>Dikarya</taxon>
        <taxon>Ascomycota</taxon>
        <taxon>Pezizomycotina</taxon>
        <taxon>Dothideomycetes</taxon>
        <taxon>Dothideomycetes incertae sedis</taxon>
        <taxon>Botryosphaeriales</taxon>
        <taxon>Botryosphaeriaceae</taxon>
        <taxon>Macrophomina</taxon>
    </lineage>
</organism>
<proteinExistence type="inferred from homology"/>
<dbReference type="PANTHER" id="PTHR21661:SF35">
    <property type="entry name" value="EPOXIDE HYDROLASE"/>
    <property type="match status" value="1"/>
</dbReference>
<comment type="similarity">
    <text evidence="1">Belongs to the peptidase S33 family.</text>
</comment>
<sequence>MAPSFIAASTIAFLVGILLPSAANGSGIPNIKATFGNAPAPFQLDVDPEFIRETHEKVARAVAPTALADAPDDGPSVQDYTAIRDFWVNNYTWESVQQSINSRFHQFTTTVQNENSDYTEPVPLHYVHHTSPRTDAIPMLFIHGWPGSFLEVGPIINLLTNPPNASLPAFHVVAPSIPGFGFSPAPTRSGFGPKEAGHAFNSLMMQLNYTKYVINGGDLGAFVLRHQAASYPSNVVSTICNFWLIQPNATDLSRFASNQTTEDESYYIQGVQAYQNERSGYRYVHQTEPLSISYAMTDSPIGYAMWIYSLMNGATDRRVRNWSPEEVITWTLMYLIQGPYGSLRFYKEAVSDGDWVGFGFGDFPFVEQPTAISLFPYDLWYRLPLDWAQRRGNVTARYLHDRGDHFPAYGTPELFASDIWAFFGNESLSGVEAFRSV</sequence>
<dbReference type="PIRSF" id="PIRSF001112">
    <property type="entry name" value="Epoxide_hydrolase"/>
    <property type="match status" value="1"/>
</dbReference>
<keyword evidence="2" id="KW-0058">Aromatic hydrocarbons catabolism</keyword>
<reference evidence="6 7" key="1">
    <citation type="journal article" date="2021" name="Nat. Commun.">
        <title>Genetic determinants of endophytism in the Arabidopsis root mycobiome.</title>
        <authorList>
            <person name="Mesny F."/>
            <person name="Miyauchi S."/>
            <person name="Thiergart T."/>
            <person name="Pickel B."/>
            <person name="Atanasova L."/>
            <person name="Karlsson M."/>
            <person name="Huettel B."/>
            <person name="Barry K.W."/>
            <person name="Haridas S."/>
            <person name="Chen C."/>
            <person name="Bauer D."/>
            <person name="Andreopoulos W."/>
            <person name="Pangilinan J."/>
            <person name="LaButti K."/>
            <person name="Riley R."/>
            <person name="Lipzen A."/>
            <person name="Clum A."/>
            <person name="Drula E."/>
            <person name="Henrissat B."/>
            <person name="Kohler A."/>
            <person name="Grigoriev I.V."/>
            <person name="Martin F.M."/>
            <person name="Hacquard S."/>
        </authorList>
    </citation>
    <scope>NUCLEOTIDE SEQUENCE [LARGE SCALE GENOMIC DNA]</scope>
    <source>
        <strain evidence="6 7">MPI-SDFR-AT-0080</strain>
    </source>
</reference>
<feature type="chain" id="PRO_5045600754" evidence="4">
    <location>
        <begin position="26"/>
        <end position="437"/>
    </location>
</feature>
<dbReference type="InterPro" id="IPR016292">
    <property type="entry name" value="Epoxide_hydrolase"/>
</dbReference>
<evidence type="ECO:0000259" key="5">
    <source>
        <dbReference type="Pfam" id="PF06441"/>
    </source>
</evidence>
<dbReference type="SUPFAM" id="SSF53474">
    <property type="entry name" value="alpha/beta-Hydrolases"/>
    <property type="match status" value="1"/>
</dbReference>
<keyword evidence="4" id="KW-0732">Signal</keyword>
<feature type="domain" description="Epoxide hydrolase N-terminal" evidence="5">
    <location>
        <begin position="40"/>
        <end position="152"/>
    </location>
</feature>
<evidence type="ECO:0000313" key="6">
    <source>
        <dbReference type="EMBL" id="KAH7065050.1"/>
    </source>
</evidence>
<evidence type="ECO:0000313" key="7">
    <source>
        <dbReference type="Proteomes" id="UP000774617"/>
    </source>
</evidence>
<dbReference type="InterPro" id="IPR010497">
    <property type="entry name" value="Epoxide_hydro_N"/>
</dbReference>
<dbReference type="InterPro" id="IPR029058">
    <property type="entry name" value="AB_hydrolase_fold"/>
</dbReference>
<evidence type="ECO:0000256" key="4">
    <source>
        <dbReference type="SAM" id="SignalP"/>
    </source>
</evidence>
<name>A0ABQ8GXY5_9PEZI</name>
<evidence type="ECO:0000256" key="3">
    <source>
        <dbReference type="ARBA" id="ARBA00022801"/>
    </source>
</evidence>
<dbReference type="PANTHER" id="PTHR21661">
    <property type="entry name" value="EPOXIDE HYDROLASE 1-RELATED"/>
    <property type="match status" value="1"/>
</dbReference>